<evidence type="ECO:0000256" key="5">
    <source>
        <dbReference type="ARBA" id="ARBA00022645"/>
    </source>
</evidence>
<evidence type="ECO:0000313" key="19">
    <source>
        <dbReference type="EMBL" id="GMM58316.1"/>
    </source>
</evidence>
<evidence type="ECO:0000256" key="9">
    <source>
        <dbReference type="ARBA" id="ARBA00022801"/>
    </source>
</evidence>
<dbReference type="InterPro" id="IPR017141">
    <property type="entry name" value="Pept_M20_carboxypep"/>
</dbReference>
<evidence type="ECO:0000256" key="1">
    <source>
        <dbReference type="ARBA" id="ARBA00001947"/>
    </source>
</evidence>
<keyword evidence="7 17" id="KW-0812">Transmembrane</keyword>
<evidence type="ECO:0000256" key="4">
    <source>
        <dbReference type="ARBA" id="ARBA00022499"/>
    </source>
</evidence>
<sequence>MAIHLPVDRKAFNDYEAQSRVNHRKKRENVRRLFTFIGFLAFSSVICCNLARIYAVSQNEVLDFSTSEGCKKTAAVSPSFDSSVDTILSDPLYKELSIERLSGAVQISTEVQDKNPDPLEDPAFYANFVTLHKYLESTFPLVHKKLNLEKVNKFGLLYTWEGKAPELKPILFMSHQDVVPVNKNTWDSWKFPPFSGYYEPETDLLWGRGSNDCKNLLIAQLEALEKLLEDGFVPDRTILLSVGFDEEASGIWGAQFLSPYIHERYGDDGIFIILDEGAGAIAIDENVYVATPVNGEKGYVDVEVSIAGHGGHSSIPPEHTTIGIAAELITLLEANPFGSAFSVDNPIYGTLQCLAEHSTQLPPKLRKQIMRAPLCKKSRKAVSDFLFSQPMLRDLVRSTQAVDIINGGVKANALPEDTSFLVNHRINLQSSVNETVERDIAYAFQIADKHHYGLSVNGVVLKEETELGIINLDVVNPLEPAPISPNEGPVWDLMAGTIQDVFDNHVFTKTPELKQEMYVTTGLFSGNTDTKYYWNLTKNIYRFIGSIMSPDMIHTVHSVNEHIDMEGHLSAIAFVYEFILNVNEHGAGLP</sequence>
<dbReference type="Gene3D" id="3.40.630.10">
    <property type="entry name" value="Zn peptidases"/>
    <property type="match status" value="1"/>
</dbReference>
<dbReference type="EMBL" id="BTGD01000025">
    <property type="protein sequence ID" value="GMM58316.1"/>
    <property type="molecule type" value="Genomic_DNA"/>
</dbReference>
<proteinExistence type="inferred from homology"/>
<accession>A0AAV5S5I4</accession>
<keyword evidence="14" id="KW-0325">Glycoprotein</keyword>
<dbReference type="Gene3D" id="3.30.70.360">
    <property type="match status" value="1"/>
</dbReference>
<comment type="similarity">
    <text evidence="3">Belongs to the peptidase M20A family.</text>
</comment>
<dbReference type="InterPro" id="IPR036264">
    <property type="entry name" value="Bact_exopeptidase_dim_dom"/>
</dbReference>
<dbReference type="InterPro" id="IPR011650">
    <property type="entry name" value="Peptidase_M20_dimer"/>
</dbReference>
<dbReference type="SUPFAM" id="SSF55031">
    <property type="entry name" value="Bacterial exopeptidase dimerisation domain"/>
    <property type="match status" value="1"/>
</dbReference>
<keyword evidence="9" id="KW-0378">Hydrolase</keyword>
<keyword evidence="4" id="KW-1017">Isopeptide bond</keyword>
<dbReference type="GO" id="GO:0046872">
    <property type="term" value="F:metal ion binding"/>
    <property type="evidence" value="ECO:0007669"/>
    <property type="project" value="UniProtKB-KW"/>
</dbReference>
<dbReference type="InterPro" id="IPR002933">
    <property type="entry name" value="Peptidase_M20"/>
</dbReference>
<dbReference type="PANTHER" id="PTHR45962:SF1">
    <property type="entry name" value="N-FATTY-ACYL-AMINO ACID SYNTHASE_HYDROLASE PM20D1"/>
    <property type="match status" value="1"/>
</dbReference>
<dbReference type="CDD" id="cd05674">
    <property type="entry name" value="M20_yscS"/>
    <property type="match status" value="1"/>
</dbReference>
<dbReference type="Gene3D" id="1.10.150.900">
    <property type="match status" value="1"/>
</dbReference>
<evidence type="ECO:0000256" key="2">
    <source>
        <dbReference type="ARBA" id="ARBA00004167"/>
    </source>
</evidence>
<feature type="domain" description="Peptidase M20 dimerisation" evidence="18">
    <location>
        <begin position="294"/>
        <end position="437"/>
    </location>
</feature>
<comment type="subcellular location">
    <subcellularLocation>
        <location evidence="2">Membrane</location>
        <topology evidence="2">Single-pass membrane protein</topology>
    </subcellularLocation>
</comment>
<evidence type="ECO:0000256" key="8">
    <source>
        <dbReference type="ARBA" id="ARBA00022723"/>
    </source>
</evidence>
<dbReference type="AlphaFoldDB" id="A0AAV5S5I4"/>
<dbReference type="Proteomes" id="UP001377567">
    <property type="component" value="Unassembled WGS sequence"/>
</dbReference>
<dbReference type="InterPro" id="IPR001261">
    <property type="entry name" value="ArgE/DapE_CS"/>
</dbReference>
<dbReference type="Pfam" id="PF07687">
    <property type="entry name" value="M20_dimer"/>
    <property type="match status" value="1"/>
</dbReference>
<gene>
    <name evidence="19" type="ORF">DAKH74_049330</name>
</gene>
<reference evidence="19 20" key="1">
    <citation type="journal article" date="2023" name="Elife">
        <title>Identification of key yeast species and microbe-microbe interactions impacting larval growth of Drosophila in the wild.</title>
        <authorList>
            <person name="Mure A."/>
            <person name="Sugiura Y."/>
            <person name="Maeda R."/>
            <person name="Honda K."/>
            <person name="Sakurai N."/>
            <person name="Takahashi Y."/>
            <person name="Watada M."/>
            <person name="Katoh T."/>
            <person name="Gotoh A."/>
            <person name="Gotoh Y."/>
            <person name="Taniguchi I."/>
            <person name="Nakamura K."/>
            <person name="Hayashi T."/>
            <person name="Katayama T."/>
            <person name="Uemura T."/>
            <person name="Hattori Y."/>
        </authorList>
    </citation>
    <scope>NUCLEOTIDE SEQUENCE [LARGE SCALE GENOMIC DNA]</scope>
    <source>
        <strain evidence="19 20">KH-74</strain>
    </source>
</reference>
<evidence type="ECO:0000259" key="18">
    <source>
        <dbReference type="Pfam" id="PF07687"/>
    </source>
</evidence>
<dbReference type="InterPro" id="IPR047177">
    <property type="entry name" value="Pept_M20A"/>
</dbReference>
<keyword evidence="20" id="KW-1185">Reference proteome</keyword>
<feature type="binding site" evidence="16">
    <location>
        <position position="212"/>
    </location>
    <ligand>
        <name>Zn(2+)</name>
        <dbReference type="ChEBI" id="CHEBI:29105"/>
        <label>2</label>
    </ligand>
</feature>
<feature type="binding site" evidence="16">
    <location>
        <position position="247"/>
    </location>
    <ligand>
        <name>Zn(2+)</name>
        <dbReference type="ChEBI" id="CHEBI:29105"/>
        <label>1</label>
    </ligand>
</feature>
<name>A0AAV5S5I4_MAUHU</name>
<feature type="active site" description="Proton acceptor" evidence="15">
    <location>
        <position position="246"/>
    </location>
</feature>
<dbReference type="GO" id="GO:0004181">
    <property type="term" value="F:metallocarboxypeptidase activity"/>
    <property type="evidence" value="ECO:0007669"/>
    <property type="project" value="InterPro"/>
</dbReference>
<dbReference type="GO" id="GO:0016020">
    <property type="term" value="C:membrane"/>
    <property type="evidence" value="ECO:0007669"/>
    <property type="project" value="UniProtKB-SubCell"/>
</dbReference>
<keyword evidence="11" id="KW-0832">Ubl conjugation</keyword>
<protein>
    <submittedName>
        <fullName evidence="19">Gly-Xaa carboxypeptidase</fullName>
    </submittedName>
</protein>
<dbReference type="Pfam" id="PF01546">
    <property type="entry name" value="Peptidase_M20"/>
    <property type="match status" value="1"/>
</dbReference>
<evidence type="ECO:0000256" key="10">
    <source>
        <dbReference type="ARBA" id="ARBA00022833"/>
    </source>
</evidence>
<evidence type="ECO:0000313" key="20">
    <source>
        <dbReference type="Proteomes" id="UP001377567"/>
    </source>
</evidence>
<dbReference type="GO" id="GO:0000328">
    <property type="term" value="C:fungal-type vacuole lumen"/>
    <property type="evidence" value="ECO:0007669"/>
    <property type="project" value="TreeGrafter"/>
</dbReference>
<keyword evidence="10 16" id="KW-0862">Zinc</keyword>
<feature type="binding site" evidence="16">
    <location>
        <position position="212"/>
    </location>
    <ligand>
        <name>Zn(2+)</name>
        <dbReference type="ChEBI" id="CHEBI:29105"/>
        <label>1</label>
    </ligand>
</feature>
<feature type="transmembrane region" description="Helical" evidence="17">
    <location>
        <begin position="33"/>
        <end position="55"/>
    </location>
</feature>
<dbReference type="SUPFAM" id="SSF53187">
    <property type="entry name" value="Zn-dependent exopeptidases"/>
    <property type="match status" value="1"/>
</dbReference>
<organism evidence="19 20">
    <name type="scientific">Maudiozyma humilis</name>
    <name type="common">Sour dough yeast</name>
    <name type="synonym">Kazachstania humilis</name>
    <dbReference type="NCBI Taxonomy" id="51915"/>
    <lineage>
        <taxon>Eukaryota</taxon>
        <taxon>Fungi</taxon>
        <taxon>Dikarya</taxon>
        <taxon>Ascomycota</taxon>
        <taxon>Saccharomycotina</taxon>
        <taxon>Saccharomycetes</taxon>
        <taxon>Saccharomycetales</taxon>
        <taxon>Saccharomycetaceae</taxon>
        <taxon>Maudiozyma</taxon>
    </lineage>
</organism>
<keyword evidence="8 16" id="KW-0479">Metal-binding</keyword>
<dbReference type="GO" id="GO:0051603">
    <property type="term" value="P:proteolysis involved in protein catabolic process"/>
    <property type="evidence" value="ECO:0007669"/>
    <property type="project" value="TreeGrafter"/>
</dbReference>
<dbReference type="PIRSF" id="PIRSF037217">
    <property type="entry name" value="Carboxypeptidase_S"/>
    <property type="match status" value="1"/>
</dbReference>
<dbReference type="PROSITE" id="PS00758">
    <property type="entry name" value="ARGE_DAPE_CPG2_1"/>
    <property type="match status" value="1"/>
</dbReference>
<evidence type="ECO:0000256" key="7">
    <source>
        <dbReference type="ARBA" id="ARBA00022692"/>
    </source>
</evidence>
<evidence type="ECO:0000256" key="11">
    <source>
        <dbReference type="ARBA" id="ARBA00022843"/>
    </source>
</evidence>
<evidence type="ECO:0000256" key="12">
    <source>
        <dbReference type="ARBA" id="ARBA00022989"/>
    </source>
</evidence>
<evidence type="ECO:0000256" key="14">
    <source>
        <dbReference type="ARBA" id="ARBA00023180"/>
    </source>
</evidence>
<evidence type="ECO:0000256" key="13">
    <source>
        <dbReference type="ARBA" id="ARBA00023136"/>
    </source>
</evidence>
<comment type="caution">
    <text evidence="19">The sequence shown here is derived from an EMBL/GenBank/DDBJ whole genome shotgun (WGS) entry which is preliminary data.</text>
</comment>
<feature type="binding site" evidence="16">
    <location>
        <position position="275"/>
    </location>
    <ligand>
        <name>Zn(2+)</name>
        <dbReference type="ChEBI" id="CHEBI:29105"/>
        <label>2</label>
    </ligand>
</feature>
<feature type="binding site" evidence="16">
    <location>
        <position position="557"/>
    </location>
    <ligand>
        <name>Zn(2+)</name>
        <dbReference type="ChEBI" id="CHEBI:29105"/>
        <label>1</label>
    </ligand>
</feature>
<feature type="binding site" evidence="16">
    <location>
        <position position="175"/>
    </location>
    <ligand>
        <name>Zn(2+)</name>
        <dbReference type="ChEBI" id="CHEBI:29105"/>
        <label>2</label>
    </ligand>
</feature>
<evidence type="ECO:0000256" key="3">
    <source>
        <dbReference type="ARBA" id="ARBA00006247"/>
    </source>
</evidence>
<comment type="cofactor">
    <cofactor evidence="1">
        <name>Zn(2+)</name>
        <dbReference type="ChEBI" id="CHEBI:29105"/>
    </cofactor>
</comment>
<keyword evidence="12 17" id="KW-1133">Transmembrane helix</keyword>
<feature type="active site" evidence="15">
    <location>
        <position position="177"/>
    </location>
</feature>
<keyword evidence="5 19" id="KW-0121">Carboxypeptidase</keyword>
<evidence type="ECO:0000256" key="16">
    <source>
        <dbReference type="PIRSR" id="PIRSR037217-2"/>
    </source>
</evidence>
<keyword evidence="6" id="KW-0645">Protease</keyword>
<evidence type="ECO:0000256" key="17">
    <source>
        <dbReference type="SAM" id="Phobius"/>
    </source>
</evidence>
<dbReference type="PANTHER" id="PTHR45962">
    <property type="entry name" value="N-FATTY-ACYL-AMINO ACID SYNTHASE/HYDROLASE PM20D1"/>
    <property type="match status" value="1"/>
</dbReference>
<dbReference type="PROSITE" id="PS00759">
    <property type="entry name" value="ARGE_DAPE_CPG2_2"/>
    <property type="match status" value="1"/>
</dbReference>
<evidence type="ECO:0000256" key="6">
    <source>
        <dbReference type="ARBA" id="ARBA00022670"/>
    </source>
</evidence>
<dbReference type="FunFam" id="3.40.630.10:FF:000098">
    <property type="entry name" value="Gly-Xaa carboxypeptidase"/>
    <property type="match status" value="1"/>
</dbReference>
<keyword evidence="13 17" id="KW-0472">Membrane</keyword>
<evidence type="ECO:0000256" key="15">
    <source>
        <dbReference type="PIRSR" id="PIRSR037217-1"/>
    </source>
</evidence>